<dbReference type="PROSITE" id="PS51670">
    <property type="entry name" value="SHKT"/>
    <property type="match status" value="1"/>
</dbReference>
<proteinExistence type="predicted"/>
<feature type="non-terminal residue" evidence="4">
    <location>
        <position position="1"/>
    </location>
</feature>
<protein>
    <recommendedName>
        <fullName evidence="3">ShKT domain-containing protein</fullName>
    </recommendedName>
</protein>
<evidence type="ECO:0000313" key="5">
    <source>
        <dbReference type="Proteomes" id="UP001432027"/>
    </source>
</evidence>
<comment type="caution">
    <text evidence="1">Lacks conserved residue(s) required for the propagation of feature annotation.</text>
</comment>
<organism evidence="4 5">
    <name type="scientific">Pristionchus entomophagus</name>
    <dbReference type="NCBI Taxonomy" id="358040"/>
    <lineage>
        <taxon>Eukaryota</taxon>
        <taxon>Metazoa</taxon>
        <taxon>Ecdysozoa</taxon>
        <taxon>Nematoda</taxon>
        <taxon>Chromadorea</taxon>
        <taxon>Rhabditida</taxon>
        <taxon>Rhabditina</taxon>
        <taxon>Diplogasteromorpha</taxon>
        <taxon>Diplogasteroidea</taxon>
        <taxon>Neodiplogasteridae</taxon>
        <taxon>Pristionchus</taxon>
    </lineage>
</organism>
<keyword evidence="5" id="KW-1185">Reference proteome</keyword>
<dbReference type="EMBL" id="BTSX01000001">
    <property type="protein sequence ID" value="GMS78012.1"/>
    <property type="molecule type" value="Genomic_DNA"/>
</dbReference>
<evidence type="ECO:0000259" key="3">
    <source>
        <dbReference type="PROSITE" id="PS51670"/>
    </source>
</evidence>
<comment type="caution">
    <text evidence="4">The sequence shown here is derived from an EMBL/GenBank/DDBJ whole genome shotgun (WGS) entry which is preliminary data.</text>
</comment>
<dbReference type="PANTHER" id="PTHR46707:SF1">
    <property type="entry name" value="COEXPRESSED WITH POLYCYSTINS-RELATED"/>
    <property type="match status" value="1"/>
</dbReference>
<dbReference type="SMART" id="SM00254">
    <property type="entry name" value="ShKT"/>
    <property type="match status" value="1"/>
</dbReference>
<evidence type="ECO:0000313" key="4">
    <source>
        <dbReference type="EMBL" id="GMS78012.1"/>
    </source>
</evidence>
<name>A0AAV5S614_9BILA</name>
<feature type="signal peptide" evidence="2">
    <location>
        <begin position="1"/>
        <end position="17"/>
    </location>
</feature>
<reference evidence="4" key="1">
    <citation type="submission" date="2023-10" db="EMBL/GenBank/DDBJ databases">
        <title>Genome assembly of Pristionchus species.</title>
        <authorList>
            <person name="Yoshida K."/>
            <person name="Sommer R.J."/>
        </authorList>
    </citation>
    <scope>NUCLEOTIDE SEQUENCE</scope>
    <source>
        <strain evidence="4">RS0144</strain>
    </source>
</reference>
<feature type="domain" description="ShKT" evidence="3">
    <location>
        <begin position="17"/>
        <end position="57"/>
    </location>
</feature>
<sequence>LILSGFISMAVMISAQCSKTDHPNCASWVKNGFCTNPGYTIVYIQQYCPKSCTNSGCNNSPGTILGPSVGGLCPEGYRLVFVPGGSAAGDC</sequence>
<evidence type="ECO:0000256" key="1">
    <source>
        <dbReference type="PROSITE-ProRule" id="PRU01005"/>
    </source>
</evidence>
<evidence type="ECO:0000256" key="2">
    <source>
        <dbReference type="SAM" id="SignalP"/>
    </source>
</evidence>
<dbReference type="InterPro" id="IPR003582">
    <property type="entry name" value="ShKT_dom"/>
</dbReference>
<dbReference type="Proteomes" id="UP001432027">
    <property type="component" value="Unassembled WGS sequence"/>
</dbReference>
<dbReference type="AlphaFoldDB" id="A0AAV5S614"/>
<keyword evidence="2" id="KW-0732">Signal</keyword>
<accession>A0AAV5S614</accession>
<dbReference type="PANTHER" id="PTHR46707">
    <property type="entry name" value="PROTEIN CBG07468"/>
    <property type="match status" value="1"/>
</dbReference>
<dbReference type="Gene3D" id="1.10.10.1940">
    <property type="match status" value="1"/>
</dbReference>
<feature type="non-terminal residue" evidence="4">
    <location>
        <position position="91"/>
    </location>
</feature>
<gene>
    <name evidence="4" type="ORF">PENTCL1PPCAC_187</name>
</gene>
<dbReference type="Pfam" id="PF01549">
    <property type="entry name" value="ShK"/>
    <property type="match status" value="1"/>
</dbReference>
<feature type="chain" id="PRO_5043562891" description="ShKT domain-containing protein" evidence="2">
    <location>
        <begin position="18"/>
        <end position="91"/>
    </location>
</feature>